<evidence type="ECO:0000256" key="2">
    <source>
        <dbReference type="ARBA" id="ARBA00022980"/>
    </source>
</evidence>
<dbReference type="Gene3D" id="6.20.50.180">
    <property type="match status" value="1"/>
</dbReference>
<dbReference type="GO" id="GO:0005840">
    <property type="term" value="C:ribosome"/>
    <property type="evidence" value="ECO:0007669"/>
    <property type="project" value="UniProtKB-KW"/>
</dbReference>
<organism evidence="5">
    <name type="scientific">Lonomia obliqua</name>
    <name type="common">Moth</name>
    <dbReference type="NCBI Taxonomy" id="304329"/>
    <lineage>
        <taxon>Eukaryota</taxon>
        <taxon>Metazoa</taxon>
        <taxon>Ecdysozoa</taxon>
        <taxon>Arthropoda</taxon>
        <taxon>Hexapoda</taxon>
        <taxon>Insecta</taxon>
        <taxon>Pterygota</taxon>
        <taxon>Neoptera</taxon>
        <taxon>Endopterygota</taxon>
        <taxon>Lepidoptera</taxon>
        <taxon>Glossata</taxon>
        <taxon>Ditrysia</taxon>
        <taxon>Bombycoidea</taxon>
        <taxon>Saturniidae</taxon>
        <taxon>Hemileucinae</taxon>
        <taxon>Lonomia</taxon>
    </lineage>
</organism>
<keyword evidence="2 5" id="KW-0689">Ribosomal protein</keyword>
<evidence type="ECO:0000256" key="1">
    <source>
        <dbReference type="ARBA" id="ARBA00022833"/>
    </source>
</evidence>
<dbReference type="InterPro" id="IPR011332">
    <property type="entry name" value="Ribosomal_zn-bd"/>
</dbReference>
<evidence type="ECO:0000259" key="4">
    <source>
        <dbReference type="Pfam" id="PF01599"/>
    </source>
</evidence>
<name>Q5MGJ9_LONON</name>
<proteinExistence type="evidence at transcript level"/>
<evidence type="ECO:0000256" key="3">
    <source>
        <dbReference type="ARBA" id="ARBA00023274"/>
    </source>
</evidence>
<dbReference type="GO" id="GO:1990904">
    <property type="term" value="C:ribonucleoprotein complex"/>
    <property type="evidence" value="ECO:0007669"/>
    <property type="project" value="UniProtKB-KW"/>
</dbReference>
<dbReference type="GO" id="GO:0003735">
    <property type="term" value="F:structural constituent of ribosome"/>
    <property type="evidence" value="ECO:0007669"/>
    <property type="project" value="InterPro"/>
</dbReference>
<dbReference type="GO" id="GO:0006412">
    <property type="term" value="P:translation"/>
    <property type="evidence" value="ECO:0007669"/>
    <property type="project" value="InterPro"/>
</dbReference>
<accession>Q5MGJ9</accession>
<protein>
    <submittedName>
        <fullName evidence="5">Ribosomal protein 3</fullName>
    </submittedName>
</protein>
<sequence length="42" mass="4925">MAVMEDRHYCGKCHSTMVFKDDDNRLSPLSLKDSRPLCMMDF</sequence>
<dbReference type="Pfam" id="PF01599">
    <property type="entry name" value="Ribosomal_S27"/>
    <property type="match status" value="1"/>
</dbReference>
<keyword evidence="3" id="KW-0687">Ribonucleoprotein</keyword>
<reference evidence="5" key="1">
    <citation type="journal article" date="2005" name="Gene">
        <title>A catalog for the transcripts from the venomous structures of the caterpillar Lonomia obliqua: identification of the proteins potentially involved in the coagulation disorder and hemorrhagic syndrome.</title>
        <authorList>
            <person name="Veiga A.B.G."/>
            <person name="Ribeiro J.M.C."/>
            <person name="Guimaraes J.A."/>
            <person name="Francischetti I.M.B."/>
        </authorList>
    </citation>
    <scope>NUCLEOTIDE SEQUENCE</scope>
    <source>
        <tissue evidence="5">Tegument</tissue>
    </source>
</reference>
<keyword evidence="1" id="KW-0862">Zinc</keyword>
<dbReference type="AlphaFoldDB" id="Q5MGJ9"/>
<evidence type="ECO:0000313" key="5">
    <source>
        <dbReference type="EMBL" id="AAV91401.1"/>
    </source>
</evidence>
<feature type="domain" description="Small ribosomal subunit protein eS31" evidence="4">
    <location>
        <begin position="1"/>
        <end position="16"/>
    </location>
</feature>
<dbReference type="EMBL" id="AY829787">
    <property type="protein sequence ID" value="AAV91401.1"/>
    <property type="molecule type" value="mRNA"/>
</dbReference>
<dbReference type="InterPro" id="IPR002906">
    <property type="entry name" value="Ribosomal_eS31"/>
</dbReference>
<dbReference type="SUPFAM" id="SSF57829">
    <property type="entry name" value="Zn-binding ribosomal proteins"/>
    <property type="match status" value="1"/>
</dbReference>